<organism evidence="1 2">
    <name type="scientific">Gossypium laxum</name>
    <dbReference type="NCBI Taxonomy" id="34288"/>
    <lineage>
        <taxon>Eukaryota</taxon>
        <taxon>Viridiplantae</taxon>
        <taxon>Streptophyta</taxon>
        <taxon>Embryophyta</taxon>
        <taxon>Tracheophyta</taxon>
        <taxon>Spermatophyta</taxon>
        <taxon>Magnoliopsida</taxon>
        <taxon>eudicotyledons</taxon>
        <taxon>Gunneridae</taxon>
        <taxon>Pentapetalae</taxon>
        <taxon>rosids</taxon>
        <taxon>malvids</taxon>
        <taxon>Malvales</taxon>
        <taxon>Malvaceae</taxon>
        <taxon>Malvoideae</taxon>
        <taxon>Gossypium</taxon>
    </lineage>
</organism>
<evidence type="ECO:0000313" key="2">
    <source>
        <dbReference type="Proteomes" id="UP000593574"/>
    </source>
</evidence>
<evidence type="ECO:0000313" key="1">
    <source>
        <dbReference type="EMBL" id="MBA0704036.1"/>
    </source>
</evidence>
<gene>
    <name evidence="1" type="ORF">Golax_016323</name>
</gene>
<name>A0A7J8YWT7_9ROSI</name>
<reference evidence="1 2" key="1">
    <citation type="journal article" date="2019" name="Genome Biol. Evol.">
        <title>Insights into the evolution of the New World diploid cottons (Gossypium, subgenus Houzingenia) based on genome sequencing.</title>
        <authorList>
            <person name="Grover C.E."/>
            <person name="Arick M.A. 2nd"/>
            <person name="Thrash A."/>
            <person name="Conover J.L."/>
            <person name="Sanders W.S."/>
            <person name="Peterson D.G."/>
            <person name="Frelichowski J.E."/>
            <person name="Scheffler J.A."/>
            <person name="Scheffler B.E."/>
            <person name="Wendel J.F."/>
        </authorList>
    </citation>
    <scope>NUCLEOTIDE SEQUENCE [LARGE SCALE GENOMIC DNA]</scope>
    <source>
        <strain evidence="1">4</strain>
        <tissue evidence="1">Leaf</tissue>
    </source>
</reference>
<dbReference type="Proteomes" id="UP000593574">
    <property type="component" value="Unassembled WGS sequence"/>
</dbReference>
<dbReference type="EMBL" id="JABEZV010000001">
    <property type="protein sequence ID" value="MBA0704036.1"/>
    <property type="molecule type" value="Genomic_DNA"/>
</dbReference>
<sequence>MFFRLRHERLWKVKVGLVKGFHSGRG</sequence>
<comment type="caution">
    <text evidence="1">The sequence shown here is derived from an EMBL/GenBank/DDBJ whole genome shotgun (WGS) entry which is preliminary data.</text>
</comment>
<proteinExistence type="predicted"/>
<protein>
    <submittedName>
        <fullName evidence="1">Uncharacterized protein</fullName>
    </submittedName>
</protein>
<keyword evidence="2" id="KW-1185">Reference proteome</keyword>
<accession>A0A7J8YWT7</accession>
<dbReference type="AlphaFoldDB" id="A0A7J8YWT7"/>